<comment type="caution">
    <text evidence="1">The sequence shown here is derived from an EMBL/GenBank/DDBJ whole genome shotgun (WGS) entry which is preliminary data.</text>
</comment>
<reference evidence="1" key="1">
    <citation type="submission" date="2019-10" db="EMBL/GenBank/DDBJ databases">
        <authorList>
            <consortium name="DOE Joint Genome Institute"/>
            <person name="Kuo A."/>
            <person name="Miyauchi S."/>
            <person name="Kiss E."/>
            <person name="Drula E."/>
            <person name="Kohler A."/>
            <person name="Sanchez-Garcia M."/>
            <person name="Andreopoulos B."/>
            <person name="Barry K.W."/>
            <person name="Bonito G."/>
            <person name="Buee M."/>
            <person name="Carver A."/>
            <person name="Chen C."/>
            <person name="Cichocki N."/>
            <person name="Clum A."/>
            <person name="Culley D."/>
            <person name="Crous P.W."/>
            <person name="Fauchery L."/>
            <person name="Girlanda M."/>
            <person name="Hayes R."/>
            <person name="Keri Z."/>
            <person name="LaButti K."/>
            <person name="Lipzen A."/>
            <person name="Lombard V."/>
            <person name="Magnuson J."/>
            <person name="Maillard F."/>
            <person name="Morin E."/>
            <person name="Murat C."/>
            <person name="Nolan M."/>
            <person name="Ohm R."/>
            <person name="Pangilinan J."/>
            <person name="Pereira M."/>
            <person name="Perotto S."/>
            <person name="Peter M."/>
            <person name="Riley R."/>
            <person name="Sitrit Y."/>
            <person name="Stielow B."/>
            <person name="Szollosi G."/>
            <person name="Zifcakova L."/>
            <person name="Stursova M."/>
            <person name="Spatafora J.W."/>
            <person name="Tedersoo L."/>
            <person name="Vaario L.-M."/>
            <person name="Yamada A."/>
            <person name="Yan M."/>
            <person name="Wang P."/>
            <person name="Xu J."/>
            <person name="Bruns T."/>
            <person name="Baldrian P."/>
            <person name="Vilgalys R."/>
            <person name="Henrissat B."/>
            <person name="Grigoriev I.V."/>
            <person name="Hibbett D."/>
            <person name="Nagy L.G."/>
            <person name="Martin F.M."/>
        </authorList>
    </citation>
    <scope>NUCLEOTIDE SEQUENCE</scope>
    <source>
        <strain evidence="1">BED1</strain>
    </source>
</reference>
<protein>
    <submittedName>
        <fullName evidence="1">Uncharacterized protein</fullName>
    </submittedName>
</protein>
<evidence type="ECO:0000313" key="2">
    <source>
        <dbReference type="Proteomes" id="UP001194468"/>
    </source>
</evidence>
<organism evidence="1 2">
    <name type="scientific">Boletus edulis BED1</name>
    <dbReference type="NCBI Taxonomy" id="1328754"/>
    <lineage>
        <taxon>Eukaryota</taxon>
        <taxon>Fungi</taxon>
        <taxon>Dikarya</taxon>
        <taxon>Basidiomycota</taxon>
        <taxon>Agaricomycotina</taxon>
        <taxon>Agaricomycetes</taxon>
        <taxon>Agaricomycetidae</taxon>
        <taxon>Boletales</taxon>
        <taxon>Boletineae</taxon>
        <taxon>Boletaceae</taxon>
        <taxon>Boletoideae</taxon>
        <taxon>Boletus</taxon>
    </lineage>
</organism>
<gene>
    <name evidence="1" type="ORF">L210DRAFT_2465358</name>
</gene>
<keyword evidence="2" id="KW-1185">Reference proteome</keyword>
<sequence length="222" mass="24736">MGRLYASGTHLRELVGGTCLITFSEGELGVTNPGPSLLITLGRWYSTPLAVAPSSNDSDLDPEEPSKLVDETILGQEALLRYHDEYQREDLESAVHHFKCARNYLSNSQHRAVVLVNLVKAKFLGYQIDPTSSDLNALSLLYDEALNLRRPGHPDRPATLLLLAQTLLSCYEKQWHTQSVADKINELMYDSLAMNEQALQLLPSRAPYRLPCLKTLNAVESS</sequence>
<dbReference type="Proteomes" id="UP001194468">
    <property type="component" value="Unassembled WGS sequence"/>
</dbReference>
<dbReference type="EMBL" id="WHUW01000211">
    <property type="protein sequence ID" value="KAF8417905.1"/>
    <property type="molecule type" value="Genomic_DNA"/>
</dbReference>
<dbReference type="AlphaFoldDB" id="A0AAD4G6Y0"/>
<proteinExistence type="predicted"/>
<reference evidence="1" key="2">
    <citation type="journal article" date="2020" name="Nat. Commun.">
        <title>Large-scale genome sequencing of mycorrhizal fungi provides insights into the early evolution of symbiotic traits.</title>
        <authorList>
            <person name="Miyauchi S."/>
            <person name="Kiss E."/>
            <person name="Kuo A."/>
            <person name="Drula E."/>
            <person name="Kohler A."/>
            <person name="Sanchez-Garcia M."/>
            <person name="Morin E."/>
            <person name="Andreopoulos B."/>
            <person name="Barry K.W."/>
            <person name="Bonito G."/>
            <person name="Buee M."/>
            <person name="Carver A."/>
            <person name="Chen C."/>
            <person name="Cichocki N."/>
            <person name="Clum A."/>
            <person name="Culley D."/>
            <person name="Crous P.W."/>
            <person name="Fauchery L."/>
            <person name="Girlanda M."/>
            <person name="Hayes R.D."/>
            <person name="Keri Z."/>
            <person name="LaButti K."/>
            <person name="Lipzen A."/>
            <person name="Lombard V."/>
            <person name="Magnuson J."/>
            <person name="Maillard F."/>
            <person name="Murat C."/>
            <person name="Nolan M."/>
            <person name="Ohm R.A."/>
            <person name="Pangilinan J."/>
            <person name="Pereira M.F."/>
            <person name="Perotto S."/>
            <person name="Peter M."/>
            <person name="Pfister S."/>
            <person name="Riley R."/>
            <person name="Sitrit Y."/>
            <person name="Stielow J.B."/>
            <person name="Szollosi G."/>
            <person name="Zifcakova L."/>
            <person name="Stursova M."/>
            <person name="Spatafora J.W."/>
            <person name="Tedersoo L."/>
            <person name="Vaario L.M."/>
            <person name="Yamada A."/>
            <person name="Yan M."/>
            <person name="Wang P."/>
            <person name="Xu J."/>
            <person name="Bruns T."/>
            <person name="Baldrian P."/>
            <person name="Vilgalys R."/>
            <person name="Dunand C."/>
            <person name="Henrissat B."/>
            <person name="Grigoriev I.V."/>
            <person name="Hibbett D."/>
            <person name="Nagy L.G."/>
            <person name="Martin F.M."/>
        </authorList>
    </citation>
    <scope>NUCLEOTIDE SEQUENCE</scope>
    <source>
        <strain evidence="1">BED1</strain>
    </source>
</reference>
<evidence type="ECO:0000313" key="1">
    <source>
        <dbReference type="EMBL" id="KAF8417905.1"/>
    </source>
</evidence>
<accession>A0AAD4G6Y0</accession>
<name>A0AAD4G6Y0_BOLED</name>